<feature type="domain" description="Flagellar basal body rod protein N-terminal" evidence="7">
    <location>
        <begin position="5"/>
        <end position="35"/>
    </location>
</feature>
<comment type="caution">
    <text evidence="10">The sequence shown here is derived from an EMBL/GenBank/DDBJ whole genome shotgun (WGS) entry which is preliminary data.</text>
</comment>
<keyword evidence="11" id="KW-1185">Reference proteome</keyword>
<dbReference type="EMBL" id="JAALFE010000003">
    <property type="protein sequence ID" value="NGQ90030.1"/>
    <property type="molecule type" value="Genomic_DNA"/>
</dbReference>
<dbReference type="GO" id="GO:0005198">
    <property type="term" value="F:structural molecule activity"/>
    <property type="evidence" value="ECO:0007669"/>
    <property type="project" value="InterPro"/>
</dbReference>
<keyword evidence="10" id="KW-0966">Cell projection</keyword>
<keyword evidence="6" id="KW-0975">Bacterial flagellum</keyword>
<dbReference type="InterPro" id="IPR010930">
    <property type="entry name" value="Flg_bb/hook_C_dom"/>
</dbReference>
<evidence type="ECO:0000259" key="9">
    <source>
        <dbReference type="Pfam" id="PF22638"/>
    </source>
</evidence>
<dbReference type="SUPFAM" id="SSF64518">
    <property type="entry name" value="Phase 1 flagellin"/>
    <property type="match status" value="1"/>
</dbReference>
<sequence>MSNIMDIASSAIGAYRTALGVTGENIANVNTEGYRRRDVTTSQIGGAQTTVTTMATGGQGVQVDQIRRAFDALLAQRLRTSGADVSAAEVHLDAALAVETQLLPNTGGIDAALEDFFASIGSLAASPADTSLRRVAIESGRTLASAFQGIAAGLMRLREDTYAAAELSAAQATEDLRDLAELQLRFSANSGAVGALNPLHDERDRLLADLAANIGISVELDAAGRATVTLGTSGGGPLLLGPDGPAVITTSGLTDLTLTIARNGTTRDTRMIGTGALGGYATALGAIDTALEEIDALARKIAGEMNAVHSAGIDLTGAPGGDMFSLDGWVMSRATGNQGFARAEITTTGPATTGPITLIRDAALGVWRAEDALGTVLGSAASLLVLPGVTIEIEGEPANGDRLTFNPTTGLAANMRFLPDVPERLAAAVATLVAPAPGNSGSGSVAMAPTTVAPPPVAALDTLFTAGGTGAGAATLLSSGVVGHIPAGTSTVSLASLGTQATADFALSDAAAATTTNLTVTLDGVAHSFDLTTLVGGAPRPPGWTSAQLAAALTAGQFETAAGETFASLGLAAAGTDGGFTLSRSAGPIDAATLDAAPALLSPALPQGGTINIFTREGRQIAGTPLSAAEVALLFTTANGFLPGAQYVADYLEAPDGIGYRGLDLDSTQGSGRQSATLMPPAVATWSGAVEAAASPARTILLEEPGAAPITLTLPAGSNARRLAEMMTEAYPGLEASAETSAMLSVAGDGRVEFRLEGTNTTPLTVSGDVAGGRLDSLLIAVNAISGATGITAELSPDGTRLLMTQADGADIRLTGFAHGAGGTASLQPSDASGQAQGAAVTLGAGQDAARLSGQVHLTQNSTFTVTIDANRIDSAADAFSGGLITSTSSAAGAQRSLTLGFDPAFDGTSAATDGSAAMAGPTDYSLTLGGRSVTLNSASIAATSAADVAAGLAALLREDMPTATLSGAALAQLPAEGASTLIRVDGADYVLRMTGGAVQVTGPETGRITAAFDGANRLQITVNGGSTDAGFVTVPATTGAAAFGIAPAQAPVTRLTGQPANPAGLPAALQVEIGTTLYTLTVGGGPTVTLPPGFPGTATVDGLGAITLELPAGSAPARILPGADATGLSSLGASLSVAGDRLDLTASDAAPLQLAASTASLAGQRLTLGNLPPEDLIVVMTGTGNLRMAGSVTAGAPPSTAPAVELRMLDASSGTVGLFDIATGHSIGTRVLDASGGAVIDGLSIAVNGNPVNGDAFRLTPNSDGRNDGRALDSILALRFADVATGRGGFARILSDLQSETGTRAAAAKQTLSARTAVNDTIRRADAEQGAVDLDAEAARMLELQQNYQAAAQIMVVAQEMFDTLLNSL</sequence>
<dbReference type="PANTHER" id="PTHR30033:SF2">
    <property type="entry name" value="FLAGELLAR HOOK PROTEIN"/>
    <property type="match status" value="1"/>
</dbReference>
<evidence type="ECO:0000256" key="6">
    <source>
        <dbReference type="ARBA" id="ARBA00023143"/>
    </source>
</evidence>
<keyword evidence="10" id="KW-0969">Cilium</keyword>
<comment type="similarity">
    <text evidence="3">Belongs to the flagella basal body rod proteins family.</text>
</comment>
<dbReference type="GO" id="GO:0005576">
    <property type="term" value="C:extracellular region"/>
    <property type="evidence" value="ECO:0007669"/>
    <property type="project" value="UniProtKB-SubCell"/>
</dbReference>
<evidence type="ECO:0000259" key="7">
    <source>
        <dbReference type="Pfam" id="PF00460"/>
    </source>
</evidence>
<organism evidence="10 11">
    <name type="scientific">Paragemmobacter kunshanensis</name>
    <dbReference type="NCBI Taxonomy" id="2583234"/>
    <lineage>
        <taxon>Bacteria</taxon>
        <taxon>Pseudomonadati</taxon>
        <taxon>Pseudomonadota</taxon>
        <taxon>Alphaproteobacteria</taxon>
        <taxon>Rhodobacterales</taxon>
        <taxon>Paracoccaceae</taxon>
        <taxon>Paragemmobacter</taxon>
    </lineage>
</organism>
<dbReference type="InterPro" id="IPR019776">
    <property type="entry name" value="Flagellar_basal_body_rod_CS"/>
</dbReference>
<dbReference type="GO" id="GO:0044780">
    <property type="term" value="P:bacterial-type flagellum assembly"/>
    <property type="evidence" value="ECO:0007669"/>
    <property type="project" value="InterPro"/>
</dbReference>
<comment type="subcellular location">
    <subcellularLocation>
        <location evidence="1">Bacterial flagellum basal body</location>
    </subcellularLocation>
    <subcellularLocation>
        <location evidence="2">Secreted</location>
    </subcellularLocation>
</comment>
<dbReference type="RefSeq" id="WP_165047261.1">
    <property type="nucleotide sequence ID" value="NZ_JAALFE010000003.1"/>
</dbReference>
<dbReference type="Pfam" id="PF00460">
    <property type="entry name" value="Flg_bb_rod"/>
    <property type="match status" value="1"/>
</dbReference>
<evidence type="ECO:0000256" key="5">
    <source>
        <dbReference type="ARBA" id="ARBA00022525"/>
    </source>
</evidence>
<gene>
    <name evidence="10" type="ORF">G5V65_03920</name>
</gene>
<evidence type="ECO:0000256" key="3">
    <source>
        <dbReference type="ARBA" id="ARBA00009677"/>
    </source>
</evidence>
<dbReference type="GO" id="GO:0009425">
    <property type="term" value="C:bacterial-type flagellum basal body"/>
    <property type="evidence" value="ECO:0007669"/>
    <property type="project" value="UniProtKB-SubCell"/>
</dbReference>
<evidence type="ECO:0000313" key="11">
    <source>
        <dbReference type="Proteomes" id="UP000474758"/>
    </source>
</evidence>
<keyword evidence="5" id="KW-0964">Secreted</keyword>
<dbReference type="PROSITE" id="PS00588">
    <property type="entry name" value="FLAGELLA_BB_ROD"/>
    <property type="match status" value="1"/>
</dbReference>
<dbReference type="GO" id="GO:0009424">
    <property type="term" value="C:bacterial-type flagellum hook"/>
    <property type="evidence" value="ECO:0007669"/>
    <property type="project" value="InterPro"/>
</dbReference>
<evidence type="ECO:0000259" key="8">
    <source>
        <dbReference type="Pfam" id="PF06429"/>
    </source>
</evidence>
<dbReference type="InterPro" id="IPR002371">
    <property type="entry name" value="FlgK"/>
</dbReference>
<evidence type="ECO:0000313" key="10">
    <source>
        <dbReference type="EMBL" id="NGQ90030.1"/>
    </source>
</evidence>
<feature type="domain" description="Flagellar basal-body/hook protein C-terminal" evidence="8">
    <location>
        <begin position="1332"/>
        <end position="1368"/>
    </location>
</feature>
<accession>A0A6M1TQC6</accession>
<dbReference type="InterPro" id="IPR053927">
    <property type="entry name" value="FlgK_helical"/>
</dbReference>
<dbReference type="Pfam" id="PF22638">
    <property type="entry name" value="FlgK_D1"/>
    <property type="match status" value="1"/>
</dbReference>
<dbReference type="PANTHER" id="PTHR30033">
    <property type="entry name" value="FLAGELLAR HOOK-ASSOCIATED PROTEIN 1"/>
    <property type="match status" value="1"/>
</dbReference>
<dbReference type="InterPro" id="IPR001444">
    <property type="entry name" value="Flag_bb_rod_N"/>
</dbReference>
<evidence type="ECO:0000256" key="2">
    <source>
        <dbReference type="ARBA" id="ARBA00004613"/>
    </source>
</evidence>
<proteinExistence type="inferred from homology"/>
<evidence type="ECO:0000256" key="1">
    <source>
        <dbReference type="ARBA" id="ARBA00004117"/>
    </source>
</evidence>
<keyword evidence="10" id="KW-0282">Flagellum</keyword>
<reference evidence="10 11" key="1">
    <citation type="submission" date="2020-02" db="EMBL/GenBank/DDBJ databases">
        <title>Rhodobacter translucens sp. nov., a novel bacterium isolated from activated sludge.</title>
        <authorList>
            <person name="Liu J."/>
        </authorList>
    </citation>
    <scope>NUCLEOTIDE SEQUENCE [LARGE SCALE GENOMIC DNA]</scope>
    <source>
        <strain evidence="10 11">HX-7-19</strain>
    </source>
</reference>
<name>A0A6M1TQC6_9RHOB</name>
<dbReference type="Pfam" id="PF06429">
    <property type="entry name" value="Flg_bbr_C"/>
    <property type="match status" value="1"/>
</dbReference>
<feature type="domain" description="Flagellar hook-associated protein FlgK helical" evidence="9">
    <location>
        <begin position="99"/>
        <end position="324"/>
    </location>
</feature>
<protein>
    <recommendedName>
        <fullName evidence="4">Flagellar hook-associated protein 1</fullName>
    </recommendedName>
</protein>
<dbReference type="Proteomes" id="UP000474758">
    <property type="component" value="Unassembled WGS sequence"/>
</dbReference>
<evidence type="ECO:0000256" key="4">
    <source>
        <dbReference type="ARBA" id="ARBA00016244"/>
    </source>
</evidence>